<dbReference type="SUPFAM" id="SSF55874">
    <property type="entry name" value="ATPase domain of HSP90 chaperone/DNA topoisomerase II/histidine kinase"/>
    <property type="match status" value="1"/>
</dbReference>
<dbReference type="InterPro" id="IPR038973">
    <property type="entry name" value="MutL/Mlh/Pms-like"/>
</dbReference>
<accession>A0A8S0VMZ4</accession>
<reference evidence="2 3" key="1">
    <citation type="submission" date="2019-12" db="EMBL/GenBank/DDBJ databases">
        <authorList>
            <person name="Alioto T."/>
            <person name="Alioto T."/>
            <person name="Gomez Garrido J."/>
        </authorList>
    </citation>
    <scope>NUCLEOTIDE SEQUENCE [LARGE SCALE GENOMIC DNA]</scope>
</reference>
<dbReference type="PANTHER" id="PTHR10073">
    <property type="entry name" value="DNA MISMATCH REPAIR PROTEIN MLH, PMS, MUTL"/>
    <property type="match status" value="1"/>
</dbReference>
<sequence>MMRRIERLPEAVHSSVRSGIVICDLTRIVEELVFNSLDAGATKVSVAVGAGSCYIKVVDNGSGITRDGLVLLGERNATSKIDNFTVTDGTVSFGFQGEALGSISDVSLLEIVTKARGRPNGYRKVMK</sequence>
<dbReference type="EMBL" id="CACTIH010009929">
    <property type="protein sequence ID" value="CAA3033172.1"/>
    <property type="molecule type" value="Genomic_DNA"/>
</dbReference>
<evidence type="ECO:0000313" key="2">
    <source>
        <dbReference type="EMBL" id="CAA3033172.1"/>
    </source>
</evidence>
<evidence type="ECO:0000256" key="1">
    <source>
        <dbReference type="ARBA" id="ARBA00006082"/>
    </source>
</evidence>
<dbReference type="GO" id="GO:0016887">
    <property type="term" value="F:ATP hydrolysis activity"/>
    <property type="evidence" value="ECO:0007669"/>
    <property type="project" value="InterPro"/>
</dbReference>
<dbReference type="GO" id="GO:0140664">
    <property type="term" value="F:ATP-dependent DNA damage sensor activity"/>
    <property type="evidence" value="ECO:0007669"/>
    <property type="project" value="InterPro"/>
</dbReference>
<name>A0A8S0VMZ4_OLEEU</name>
<proteinExistence type="inferred from homology"/>
<protein>
    <submittedName>
        <fullName evidence="2">DNA mismatch repair MLH3 isoform X1</fullName>
    </submittedName>
</protein>
<comment type="similarity">
    <text evidence="1">Belongs to the DNA mismatch repair MutL/HexB family.</text>
</comment>
<comment type="caution">
    <text evidence="2">The sequence shown here is derived from an EMBL/GenBank/DDBJ whole genome shotgun (WGS) entry which is preliminary data.</text>
</comment>
<dbReference type="AlphaFoldDB" id="A0A8S0VMZ4"/>
<evidence type="ECO:0000313" key="3">
    <source>
        <dbReference type="Proteomes" id="UP000594638"/>
    </source>
</evidence>
<dbReference type="Gene3D" id="3.30.565.10">
    <property type="entry name" value="Histidine kinase-like ATPase, C-terminal domain"/>
    <property type="match status" value="1"/>
</dbReference>
<dbReference type="GO" id="GO:0032300">
    <property type="term" value="C:mismatch repair complex"/>
    <property type="evidence" value="ECO:0007669"/>
    <property type="project" value="InterPro"/>
</dbReference>
<dbReference type="InterPro" id="IPR036890">
    <property type="entry name" value="HATPase_C_sf"/>
</dbReference>
<dbReference type="Proteomes" id="UP000594638">
    <property type="component" value="Unassembled WGS sequence"/>
</dbReference>
<dbReference type="OrthoDB" id="429932at2759"/>
<keyword evidence="3" id="KW-1185">Reference proteome</keyword>
<dbReference type="PANTHER" id="PTHR10073:SF47">
    <property type="entry name" value="DNA MISMATCH REPAIR PROTEIN MLH3"/>
    <property type="match status" value="1"/>
</dbReference>
<dbReference type="GO" id="GO:0006298">
    <property type="term" value="P:mismatch repair"/>
    <property type="evidence" value="ECO:0007669"/>
    <property type="project" value="InterPro"/>
</dbReference>
<feature type="non-terminal residue" evidence="2">
    <location>
        <position position="1"/>
    </location>
</feature>
<dbReference type="Gramene" id="OE9A009150T1">
    <property type="protein sequence ID" value="OE9A009150C1"/>
    <property type="gene ID" value="OE9A009150"/>
</dbReference>
<dbReference type="Pfam" id="PF13589">
    <property type="entry name" value="HATPase_c_3"/>
    <property type="match status" value="1"/>
</dbReference>
<organism evidence="2 3">
    <name type="scientific">Olea europaea subsp. europaea</name>
    <dbReference type="NCBI Taxonomy" id="158383"/>
    <lineage>
        <taxon>Eukaryota</taxon>
        <taxon>Viridiplantae</taxon>
        <taxon>Streptophyta</taxon>
        <taxon>Embryophyta</taxon>
        <taxon>Tracheophyta</taxon>
        <taxon>Spermatophyta</taxon>
        <taxon>Magnoliopsida</taxon>
        <taxon>eudicotyledons</taxon>
        <taxon>Gunneridae</taxon>
        <taxon>Pentapetalae</taxon>
        <taxon>asterids</taxon>
        <taxon>lamiids</taxon>
        <taxon>Lamiales</taxon>
        <taxon>Oleaceae</taxon>
        <taxon>Oleeae</taxon>
        <taxon>Olea</taxon>
    </lineage>
</organism>
<gene>
    <name evidence="2" type="ORF">OLEA9_A009150</name>
</gene>
<dbReference type="Gramene" id="OE9A009150T2">
    <property type="protein sequence ID" value="OE9A009150C2"/>
    <property type="gene ID" value="OE9A009150"/>
</dbReference>